<dbReference type="EC" id="3.1.1.-" evidence="1"/>
<dbReference type="CDD" id="cd14728">
    <property type="entry name" value="Ere-like"/>
    <property type="match status" value="1"/>
</dbReference>
<gene>
    <name evidence="1" type="ORF">ACFFGN_06395</name>
</gene>
<sequence>MTQDIRDLLTTSCELLALGEPTHQEPAFPQLRNDLFAQLTSAGFRSIALETDRVAAYAVDAFVQHGKGSLEMAMREGFSHGLGTLEANRQLVAWMCDYNDNRPANERLTFHGFDTPVEMMSAPSPRAYLEYARDFLGLDVELASLVGADELWSRSEAILDPAESIGATPEADRLQIIADDLLTELYARAPERTAATSRAEWFKAKTHLTAGLGLLRYHRQSAQRMEPSTRVSRLLATRDALMAQNLFDIRAIESRRGPTLVFAQNLHLQRNPSRWRLAGMDLTWFPAGAIVSSVVGDRYTFVAGSLGSSAALGLGEPSPDTYEGLLQSRISTWGLTAASTVAPADVRTDTKPEQGYFPLDRATVNCADAILHINAAQQPAVL</sequence>
<proteinExistence type="predicted"/>
<dbReference type="PANTHER" id="PTHR31299:SF0">
    <property type="entry name" value="ESTERASE, PUTATIVE (AFU_ORTHOLOGUE AFUA_1G05850)-RELATED"/>
    <property type="match status" value="1"/>
</dbReference>
<dbReference type="Proteomes" id="UP001589890">
    <property type="component" value="Unassembled WGS sequence"/>
</dbReference>
<dbReference type="GO" id="GO:0016787">
    <property type="term" value="F:hydrolase activity"/>
    <property type="evidence" value="ECO:0007669"/>
    <property type="project" value="UniProtKB-KW"/>
</dbReference>
<dbReference type="InterPro" id="IPR052036">
    <property type="entry name" value="Hydrolase/PRTase-associated"/>
</dbReference>
<organism evidence="1 2">
    <name type="scientific">Kribbella deserti</name>
    <dbReference type="NCBI Taxonomy" id="1926257"/>
    <lineage>
        <taxon>Bacteria</taxon>
        <taxon>Bacillati</taxon>
        <taxon>Actinomycetota</taxon>
        <taxon>Actinomycetes</taxon>
        <taxon>Propionibacteriales</taxon>
        <taxon>Kribbellaceae</taxon>
        <taxon>Kribbella</taxon>
    </lineage>
</organism>
<dbReference type="PANTHER" id="PTHR31299">
    <property type="entry name" value="ESTERASE, PUTATIVE (AFU_ORTHOLOGUE AFUA_1G05850)-RELATED"/>
    <property type="match status" value="1"/>
</dbReference>
<dbReference type="Pfam" id="PF05139">
    <property type="entry name" value="Erythro_esteras"/>
    <property type="match status" value="1"/>
</dbReference>
<protein>
    <submittedName>
        <fullName evidence="1">Erythromycin esterase family protein</fullName>
        <ecNumber evidence="1">3.1.1.-</ecNumber>
    </submittedName>
</protein>
<dbReference type="InterPro" id="IPR007815">
    <property type="entry name" value="Emycin_Estase"/>
</dbReference>
<keyword evidence="1" id="KW-0378">Hydrolase</keyword>
<dbReference type="EMBL" id="JBHLTC010000006">
    <property type="protein sequence ID" value="MFC0623682.1"/>
    <property type="molecule type" value="Genomic_DNA"/>
</dbReference>
<dbReference type="Gene3D" id="3.30.1870.10">
    <property type="entry name" value="EreA-like, domain 2"/>
    <property type="match status" value="1"/>
</dbReference>
<evidence type="ECO:0000313" key="1">
    <source>
        <dbReference type="EMBL" id="MFC0623682.1"/>
    </source>
</evidence>
<dbReference type="Gene3D" id="3.40.1660.10">
    <property type="entry name" value="EreA-like (biosynthetic domain)"/>
    <property type="match status" value="1"/>
</dbReference>
<accession>A0ABV6QGC2</accession>
<reference evidence="1 2" key="1">
    <citation type="submission" date="2024-09" db="EMBL/GenBank/DDBJ databases">
        <authorList>
            <person name="Sun Q."/>
            <person name="Mori K."/>
        </authorList>
    </citation>
    <scope>NUCLEOTIDE SEQUENCE [LARGE SCALE GENOMIC DNA]</scope>
    <source>
        <strain evidence="1 2">CGMCC 1.15906</strain>
    </source>
</reference>
<dbReference type="SUPFAM" id="SSF159501">
    <property type="entry name" value="EreA/ChaN-like"/>
    <property type="match status" value="1"/>
</dbReference>
<keyword evidence="2" id="KW-1185">Reference proteome</keyword>
<dbReference type="Gene3D" id="1.20.1440.30">
    <property type="entry name" value="Biosynthetic Protein domain"/>
    <property type="match status" value="1"/>
</dbReference>
<evidence type="ECO:0000313" key="2">
    <source>
        <dbReference type="Proteomes" id="UP001589890"/>
    </source>
</evidence>
<name>A0ABV6QGC2_9ACTN</name>
<comment type="caution">
    <text evidence="1">The sequence shown here is derived from an EMBL/GenBank/DDBJ whole genome shotgun (WGS) entry which is preliminary data.</text>
</comment>
<dbReference type="RefSeq" id="WP_380044383.1">
    <property type="nucleotide sequence ID" value="NZ_JBHLTC010000006.1"/>
</dbReference>